<evidence type="ECO:0008006" key="5">
    <source>
        <dbReference type="Google" id="ProtNLM"/>
    </source>
</evidence>
<dbReference type="PANTHER" id="PTHR11571:SF150">
    <property type="entry name" value="GLUTATHIONE S-TRANSFERASE"/>
    <property type="match status" value="1"/>
</dbReference>
<evidence type="ECO:0000259" key="2">
    <source>
        <dbReference type="PROSITE" id="PS50405"/>
    </source>
</evidence>
<dbReference type="SFLD" id="SFLDS00019">
    <property type="entry name" value="Glutathione_Transferase_(cytos"/>
    <property type="match status" value="1"/>
</dbReference>
<dbReference type="InterPro" id="IPR050213">
    <property type="entry name" value="GST_superfamily"/>
</dbReference>
<dbReference type="OrthoDB" id="414243at2759"/>
<dbReference type="Gene3D" id="1.20.1050.10">
    <property type="match status" value="1"/>
</dbReference>
<dbReference type="GO" id="GO:0006749">
    <property type="term" value="P:glutathione metabolic process"/>
    <property type="evidence" value="ECO:0007669"/>
    <property type="project" value="TreeGrafter"/>
</dbReference>
<dbReference type="SUPFAM" id="SSF47616">
    <property type="entry name" value="GST C-terminal domain-like"/>
    <property type="match status" value="1"/>
</dbReference>
<dbReference type="InterPro" id="IPR004046">
    <property type="entry name" value="GST_C"/>
</dbReference>
<feature type="domain" description="GST C-terminal" evidence="2">
    <location>
        <begin position="106"/>
        <end position="240"/>
    </location>
</feature>
<sequence>MVLSLTKHFDPTQAAAYNSTGTSSTFEIHYVGVLGVAQNALALLSIADVPFKYVLPDNQDEAKKNSTFGFLPVLKETTADGTVLTIAESDAIERYLAKKFGFYGSNLFEETAIDQVLANTNAFIEQIHFKFFGLKDPAAQAEVIQAFVSTIIPKWAKHHEALLVANGSNGHYLGDKLTLADIRTATIISAATFFSGEEIVSETKTPALWKLKTSIEAIPSYVAWRKTDTYKALALKNKELIGF</sequence>
<keyword evidence="4" id="KW-1185">Reference proteome</keyword>
<dbReference type="GO" id="GO:0004364">
    <property type="term" value="F:glutathione transferase activity"/>
    <property type="evidence" value="ECO:0007669"/>
    <property type="project" value="TreeGrafter"/>
</dbReference>
<dbReference type="Pfam" id="PF14497">
    <property type="entry name" value="GST_C_3"/>
    <property type="match status" value="1"/>
</dbReference>
<comment type="caution">
    <text evidence="3">The sequence shown here is derived from an EMBL/GenBank/DDBJ whole genome shotgun (WGS) entry which is preliminary data.</text>
</comment>
<dbReference type="PROSITE" id="PS50405">
    <property type="entry name" value="GST_CTER"/>
    <property type="match status" value="1"/>
</dbReference>
<evidence type="ECO:0000259" key="1">
    <source>
        <dbReference type="PROSITE" id="PS50404"/>
    </source>
</evidence>
<dbReference type="InterPro" id="IPR036249">
    <property type="entry name" value="Thioredoxin-like_sf"/>
</dbReference>
<dbReference type="InterPro" id="IPR040079">
    <property type="entry name" value="Glutathione_S-Trfase"/>
</dbReference>
<dbReference type="SUPFAM" id="SSF52833">
    <property type="entry name" value="Thioredoxin-like"/>
    <property type="match status" value="1"/>
</dbReference>
<evidence type="ECO:0000313" key="3">
    <source>
        <dbReference type="EMBL" id="KAF9582736.1"/>
    </source>
</evidence>
<feature type="domain" description="GST N-terminal" evidence="1">
    <location>
        <begin position="24"/>
        <end position="104"/>
    </location>
</feature>
<dbReference type="EMBL" id="JAABOA010000945">
    <property type="protein sequence ID" value="KAF9582736.1"/>
    <property type="molecule type" value="Genomic_DNA"/>
</dbReference>
<dbReference type="AlphaFoldDB" id="A0A9P6FX65"/>
<dbReference type="PANTHER" id="PTHR11571">
    <property type="entry name" value="GLUTATHIONE S-TRANSFERASE"/>
    <property type="match status" value="1"/>
</dbReference>
<organism evidence="3 4">
    <name type="scientific">Lunasporangiospora selenospora</name>
    <dbReference type="NCBI Taxonomy" id="979761"/>
    <lineage>
        <taxon>Eukaryota</taxon>
        <taxon>Fungi</taxon>
        <taxon>Fungi incertae sedis</taxon>
        <taxon>Mucoromycota</taxon>
        <taxon>Mortierellomycotina</taxon>
        <taxon>Mortierellomycetes</taxon>
        <taxon>Mortierellales</taxon>
        <taxon>Mortierellaceae</taxon>
        <taxon>Lunasporangiospora</taxon>
    </lineage>
</organism>
<dbReference type="InterPro" id="IPR010987">
    <property type="entry name" value="Glutathione-S-Trfase_C-like"/>
</dbReference>
<dbReference type="InterPro" id="IPR004045">
    <property type="entry name" value="Glutathione_S-Trfase_N"/>
</dbReference>
<proteinExistence type="predicted"/>
<reference evidence="3" key="1">
    <citation type="journal article" date="2020" name="Fungal Divers.">
        <title>Resolving the Mortierellaceae phylogeny through synthesis of multi-gene phylogenetics and phylogenomics.</title>
        <authorList>
            <person name="Vandepol N."/>
            <person name="Liber J."/>
            <person name="Desiro A."/>
            <person name="Na H."/>
            <person name="Kennedy M."/>
            <person name="Barry K."/>
            <person name="Grigoriev I.V."/>
            <person name="Miller A.N."/>
            <person name="O'Donnell K."/>
            <person name="Stajich J.E."/>
            <person name="Bonito G."/>
        </authorList>
    </citation>
    <scope>NUCLEOTIDE SEQUENCE</scope>
    <source>
        <strain evidence="3">KOD1015</strain>
    </source>
</reference>
<name>A0A9P6FX65_9FUNG</name>
<evidence type="ECO:0000313" key="4">
    <source>
        <dbReference type="Proteomes" id="UP000780801"/>
    </source>
</evidence>
<gene>
    <name evidence="3" type="ORF">BGW38_010830</name>
</gene>
<dbReference type="Gene3D" id="3.40.30.10">
    <property type="entry name" value="Glutaredoxin"/>
    <property type="match status" value="1"/>
</dbReference>
<protein>
    <recommendedName>
        <fullName evidence="5">Glutathione S-transferase</fullName>
    </recommendedName>
</protein>
<dbReference type="InterPro" id="IPR036282">
    <property type="entry name" value="Glutathione-S-Trfase_C_sf"/>
</dbReference>
<accession>A0A9P6FX65</accession>
<dbReference type="Proteomes" id="UP000780801">
    <property type="component" value="Unassembled WGS sequence"/>
</dbReference>
<dbReference type="PROSITE" id="PS50404">
    <property type="entry name" value="GST_NTER"/>
    <property type="match status" value="1"/>
</dbReference>